<dbReference type="PANTHER" id="PTHR30055:SF226">
    <property type="entry name" value="HTH-TYPE TRANSCRIPTIONAL REGULATOR PKSA"/>
    <property type="match status" value="1"/>
</dbReference>
<dbReference type="InterPro" id="IPR001647">
    <property type="entry name" value="HTH_TetR"/>
</dbReference>
<dbReference type="SUPFAM" id="SSF46689">
    <property type="entry name" value="Homeodomain-like"/>
    <property type="match status" value="1"/>
</dbReference>
<proteinExistence type="predicted"/>
<dbReference type="PANTHER" id="PTHR30055">
    <property type="entry name" value="HTH-TYPE TRANSCRIPTIONAL REGULATOR RUTR"/>
    <property type="match status" value="1"/>
</dbReference>
<keyword evidence="4" id="KW-0804">Transcription</keyword>
<dbReference type="Pfam" id="PF00440">
    <property type="entry name" value="TetR_N"/>
    <property type="match status" value="1"/>
</dbReference>
<keyword evidence="1" id="KW-0678">Repressor</keyword>
<evidence type="ECO:0000313" key="7">
    <source>
        <dbReference type="EMBL" id="GAA0604326.1"/>
    </source>
</evidence>
<evidence type="ECO:0000256" key="5">
    <source>
        <dbReference type="PROSITE-ProRule" id="PRU00335"/>
    </source>
</evidence>
<feature type="DNA-binding region" description="H-T-H motif" evidence="5">
    <location>
        <begin position="31"/>
        <end position="50"/>
    </location>
</feature>
<protein>
    <submittedName>
        <fullName evidence="7">TetR/AcrR family transcriptional regulator</fullName>
    </submittedName>
</protein>
<dbReference type="Proteomes" id="UP001500866">
    <property type="component" value="Unassembled WGS sequence"/>
</dbReference>
<gene>
    <name evidence="7" type="ORF">GCM10009001_21900</name>
</gene>
<evidence type="ECO:0000256" key="4">
    <source>
        <dbReference type="ARBA" id="ARBA00023163"/>
    </source>
</evidence>
<dbReference type="RefSeq" id="WP_343812979.1">
    <property type="nucleotide sequence ID" value="NZ_BAAADS010000015.1"/>
</dbReference>
<dbReference type="Pfam" id="PF13977">
    <property type="entry name" value="TetR_C_6"/>
    <property type="match status" value="1"/>
</dbReference>
<dbReference type="PROSITE" id="PS50977">
    <property type="entry name" value="HTH_TETR_2"/>
    <property type="match status" value="1"/>
</dbReference>
<organism evidence="7 8">
    <name type="scientific">Virgibacillus siamensis</name>
    <dbReference type="NCBI Taxonomy" id="480071"/>
    <lineage>
        <taxon>Bacteria</taxon>
        <taxon>Bacillati</taxon>
        <taxon>Bacillota</taxon>
        <taxon>Bacilli</taxon>
        <taxon>Bacillales</taxon>
        <taxon>Bacillaceae</taxon>
        <taxon>Virgibacillus</taxon>
    </lineage>
</organism>
<dbReference type="InterPro" id="IPR036271">
    <property type="entry name" value="Tet_transcr_reg_TetR-rel_C_sf"/>
</dbReference>
<evidence type="ECO:0000256" key="3">
    <source>
        <dbReference type="ARBA" id="ARBA00023125"/>
    </source>
</evidence>
<dbReference type="InterPro" id="IPR039538">
    <property type="entry name" value="BetI_C"/>
</dbReference>
<dbReference type="SUPFAM" id="SSF48498">
    <property type="entry name" value="Tetracyclin repressor-like, C-terminal domain"/>
    <property type="match status" value="1"/>
</dbReference>
<dbReference type="PROSITE" id="PS01081">
    <property type="entry name" value="HTH_TETR_1"/>
    <property type="match status" value="1"/>
</dbReference>
<evidence type="ECO:0000259" key="6">
    <source>
        <dbReference type="PROSITE" id="PS50977"/>
    </source>
</evidence>
<keyword evidence="2" id="KW-0805">Transcription regulation</keyword>
<sequence>MPKIVDHEQRKILIAEATWTVITRDGLEKATVREVAQEAGLSPGALRHYFSTQNELLAYSMKLVSDRVKKRAESKNYEGPRLEVMLELLSEALPMDDERRIEMEVWLIFSSRSLVDKKLHSLSQKVFTEMRHAVRLVIDRLTQLGFIRNSIDPELETRKLHALIDGVGLHALLHPDMLTAQEMTKIIKSHLLSLCNGEEEHA</sequence>
<keyword evidence="3 5" id="KW-0238">DNA-binding</keyword>
<evidence type="ECO:0000256" key="2">
    <source>
        <dbReference type="ARBA" id="ARBA00023015"/>
    </source>
</evidence>
<name>A0ABN1G5R5_9BACI</name>
<dbReference type="InterPro" id="IPR050109">
    <property type="entry name" value="HTH-type_TetR-like_transc_reg"/>
</dbReference>
<dbReference type="InterPro" id="IPR023772">
    <property type="entry name" value="DNA-bd_HTH_TetR-type_CS"/>
</dbReference>
<evidence type="ECO:0000313" key="8">
    <source>
        <dbReference type="Proteomes" id="UP001500866"/>
    </source>
</evidence>
<dbReference type="Gene3D" id="1.10.357.10">
    <property type="entry name" value="Tetracycline Repressor, domain 2"/>
    <property type="match status" value="1"/>
</dbReference>
<comment type="caution">
    <text evidence="7">The sequence shown here is derived from an EMBL/GenBank/DDBJ whole genome shotgun (WGS) entry which is preliminary data.</text>
</comment>
<keyword evidence="8" id="KW-1185">Reference proteome</keyword>
<accession>A0ABN1G5R5</accession>
<feature type="domain" description="HTH tetR-type" evidence="6">
    <location>
        <begin position="8"/>
        <end position="68"/>
    </location>
</feature>
<dbReference type="InterPro" id="IPR009057">
    <property type="entry name" value="Homeodomain-like_sf"/>
</dbReference>
<evidence type="ECO:0000256" key="1">
    <source>
        <dbReference type="ARBA" id="ARBA00022491"/>
    </source>
</evidence>
<dbReference type="EMBL" id="BAAADS010000015">
    <property type="protein sequence ID" value="GAA0604326.1"/>
    <property type="molecule type" value="Genomic_DNA"/>
</dbReference>
<reference evidence="7 8" key="1">
    <citation type="journal article" date="2019" name="Int. J. Syst. Evol. Microbiol.">
        <title>The Global Catalogue of Microorganisms (GCM) 10K type strain sequencing project: providing services to taxonomists for standard genome sequencing and annotation.</title>
        <authorList>
            <consortium name="The Broad Institute Genomics Platform"/>
            <consortium name="The Broad Institute Genome Sequencing Center for Infectious Disease"/>
            <person name="Wu L."/>
            <person name="Ma J."/>
        </authorList>
    </citation>
    <scope>NUCLEOTIDE SEQUENCE [LARGE SCALE GENOMIC DNA]</scope>
    <source>
        <strain evidence="7 8">JCM 15395</strain>
    </source>
</reference>